<evidence type="ECO:0000256" key="1">
    <source>
        <dbReference type="SAM" id="MobiDB-lite"/>
    </source>
</evidence>
<dbReference type="EMBL" id="ML975162">
    <property type="protein sequence ID" value="KAF1811293.1"/>
    <property type="molecule type" value="Genomic_DNA"/>
</dbReference>
<feature type="compositionally biased region" description="Pro residues" evidence="1">
    <location>
        <begin position="131"/>
        <end position="151"/>
    </location>
</feature>
<keyword evidence="3" id="KW-1185">Reference proteome</keyword>
<protein>
    <submittedName>
        <fullName evidence="2 4">Uncharacterized protein</fullName>
    </submittedName>
</protein>
<reference evidence="4" key="3">
    <citation type="submission" date="2025-04" db="UniProtKB">
        <authorList>
            <consortium name="RefSeq"/>
        </authorList>
    </citation>
    <scope>IDENTIFICATION</scope>
    <source>
        <strain evidence="4">CBS 781.70</strain>
    </source>
</reference>
<dbReference type="Proteomes" id="UP000504638">
    <property type="component" value="Unplaced"/>
</dbReference>
<evidence type="ECO:0000313" key="2">
    <source>
        <dbReference type="EMBL" id="KAF1811293.1"/>
    </source>
</evidence>
<dbReference type="RefSeq" id="XP_033532924.1">
    <property type="nucleotide sequence ID" value="XM_033683166.1"/>
</dbReference>
<feature type="compositionally biased region" description="Low complexity" evidence="1">
    <location>
        <begin position="152"/>
        <end position="163"/>
    </location>
</feature>
<reference evidence="4" key="2">
    <citation type="submission" date="2020-04" db="EMBL/GenBank/DDBJ databases">
        <authorList>
            <consortium name="NCBI Genome Project"/>
        </authorList>
    </citation>
    <scope>NUCLEOTIDE SEQUENCE</scope>
    <source>
        <strain evidence="4">CBS 781.70</strain>
    </source>
</reference>
<name>A0A6G1FZS2_9PEZI</name>
<feature type="compositionally biased region" description="Pro residues" evidence="1">
    <location>
        <begin position="164"/>
        <end position="185"/>
    </location>
</feature>
<evidence type="ECO:0000313" key="3">
    <source>
        <dbReference type="Proteomes" id="UP000504638"/>
    </source>
</evidence>
<sequence>MHEYNLASSCASYFQSVLLLLCRTLISDSRNYLPNHHLTFIIHGPRYNQDVSGISGSTEENLIVASGYPIQLTRTIITLFRTSPSRIIPPHRSTQHSPLSTPRLPPSALQTLSRCLPLHLPLLPKSAAASNPPPPYPLTPPPTSPTPPPTSPANSTASAAPRSNPGPPPARAPPHATAPPTPSPARTPTAPSPRATASTCSGTYATTTSAIGRCRAMCAGRRAGIWVCAIIGRSILQARTRRSWRR</sequence>
<dbReference type="GeneID" id="54423736"/>
<dbReference type="AlphaFoldDB" id="A0A6G1FZS2"/>
<evidence type="ECO:0000313" key="4">
    <source>
        <dbReference type="RefSeq" id="XP_033532924.1"/>
    </source>
</evidence>
<organism evidence="2">
    <name type="scientific">Eremomyces bilateralis CBS 781.70</name>
    <dbReference type="NCBI Taxonomy" id="1392243"/>
    <lineage>
        <taxon>Eukaryota</taxon>
        <taxon>Fungi</taxon>
        <taxon>Dikarya</taxon>
        <taxon>Ascomycota</taxon>
        <taxon>Pezizomycotina</taxon>
        <taxon>Dothideomycetes</taxon>
        <taxon>Dothideomycetes incertae sedis</taxon>
        <taxon>Eremomycetales</taxon>
        <taxon>Eremomycetaceae</taxon>
        <taxon>Eremomyces</taxon>
    </lineage>
</organism>
<proteinExistence type="predicted"/>
<feature type="compositionally biased region" description="Low complexity" evidence="1">
    <location>
        <begin position="186"/>
        <end position="199"/>
    </location>
</feature>
<feature type="region of interest" description="Disordered" evidence="1">
    <location>
        <begin position="86"/>
        <end position="107"/>
    </location>
</feature>
<feature type="region of interest" description="Disordered" evidence="1">
    <location>
        <begin position="126"/>
        <end position="201"/>
    </location>
</feature>
<gene>
    <name evidence="2 4" type="ORF">P152DRAFT_68121</name>
</gene>
<reference evidence="2 4" key="1">
    <citation type="submission" date="2020-01" db="EMBL/GenBank/DDBJ databases">
        <authorList>
            <consortium name="DOE Joint Genome Institute"/>
            <person name="Haridas S."/>
            <person name="Albert R."/>
            <person name="Binder M."/>
            <person name="Bloem J."/>
            <person name="Labutti K."/>
            <person name="Salamov A."/>
            <person name="Andreopoulos B."/>
            <person name="Baker S.E."/>
            <person name="Barry K."/>
            <person name="Bills G."/>
            <person name="Bluhm B.H."/>
            <person name="Cannon C."/>
            <person name="Castanera R."/>
            <person name="Culley D.E."/>
            <person name="Daum C."/>
            <person name="Ezra D."/>
            <person name="Gonzalez J.B."/>
            <person name="Henrissat B."/>
            <person name="Kuo A."/>
            <person name="Liang C."/>
            <person name="Lipzen A."/>
            <person name="Lutzoni F."/>
            <person name="Magnuson J."/>
            <person name="Mondo S."/>
            <person name="Nolan M."/>
            <person name="Ohm R."/>
            <person name="Pangilinan J."/>
            <person name="Park H.-J."/>
            <person name="Ramirez L."/>
            <person name="Alfaro M."/>
            <person name="Sun H."/>
            <person name="Tritt A."/>
            <person name="Yoshinaga Y."/>
            <person name="Zwiers L.-H."/>
            <person name="Turgeon B.G."/>
            <person name="Goodwin S.B."/>
            <person name="Spatafora J.W."/>
            <person name="Crous P.W."/>
            <person name="Grigoriev I.V."/>
        </authorList>
    </citation>
    <scope>NUCLEOTIDE SEQUENCE</scope>
    <source>
        <strain evidence="2 4">CBS 781.70</strain>
    </source>
</reference>
<accession>A0A6G1FZS2</accession>